<feature type="transmembrane region" description="Helical" evidence="1">
    <location>
        <begin position="9"/>
        <end position="32"/>
    </location>
</feature>
<keyword evidence="1" id="KW-0472">Membrane</keyword>
<feature type="transmembrane region" description="Helical" evidence="1">
    <location>
        <begin position="82"/>
        <end position="99"/>
    </location>
</feature>
<dbReference type="Proteomes" id="UP000031950">
    <property type="component" value="Unassembled WGS sequence"/>
</dbReference>
<feature type="transmembrane region" description="Helical" evidence="1">
    <location>
        <begin position="119"/>
        <end position="137"/>
    </location>
</feature>
<dbReference type="AlphaFoldDB" id="A0A0C2W7Q1"/>
<keyword evidence="3" id="KW-1185">Reference proteome</keyword>
<keyword evidence="1" id="KW-0812">Transmembrane</keyword>
<reference evidence="2 3" key="1">
    <citation type="submission" date="2015-01" db="EMBL/GenBank/DDBJ databases">
        <title>Genome sequence of Jeotgalibacillus alimentarius.</title>
        <authorList>
            <person name="Goh K.M."/>
            <person name="Chan K.-G."/>
            <person name="Yaakop A.S."/>
            <person name="Ee R."/>
            <person name="Gan H.M."/>
            <person name="Chan C.S."/>
        </authorList>
    </citation>
    <scope>NUCLEOTIDE SEQUENCE [LARGE SCALE GENOMIC DNA]</scope>
    <source>
        <strain evidence="2 3">YKJ-13</strain>
    </source>
</reference>
<comment type="caution">
    <text evidence="2">The sequence shown here is derived from an EMBL/GenBank/DDBJ whole genome shotgun (WGS) entry which is preliminary data.</text>
</comment>
<dbReference type="EMBL" id="JXRQ01000011">
    <property type="protein sequence ID" value="KIL52601.1"/>
    <property type="molecule type" value="Genomic_DNA"/>
</dbReference>
<organism evidence="2 3">
    <name type="scientific">Jeotgalibacillus alimentarius</name>
    <dbReference type="NCBI Taxonomy" id="135826"/>
    <lineage>
        <taxon>Bacteria</taxon>
        <taxon>Bacillati</taxon>
        <taxon>Bacillota</taxon>
        <taxon>Bacilli</taxon>
        <taxon>Bacillales</taxon>
        <taxon>Caryophanaceae</taxon>
        <taxon>Jeotgalibacillus</taxon>
    </lineage>
</organism>
<keyword evidence="1" id="KW-1133">Transmembrane helix</keyword>
<evidence type="ECO:0000313" key="3">
    <source>
        <dbReference type="Proteomes" id="UP000031950"/>
    </source>
</evidence>
<evidence type="ECO:0000313" key="2">
    <source>
        <dbReference type="EMBL" id="KIL52601.1"/>
    </source>
</evidence>
<protein>
    <submittedName>
        <fullName evidence="2">Uncharacterized protein</fullName>
    </submittedName>
</protein>
<accession>A0A0C2W7Q1</accession>
<gene>
    <name evidence="2" type="ORF">KP77_06280</name>
</gene>
<proteinExistence type="predicted"/>
<name>A0A0C2W7Q1_9BACL</name>
<dbReference type="PATRIC" id="fig|135826.4.peg.624"/>
<evidence type="ECO:0000256" key="1">
    <source>
        <dbReference type="SAM" id="Phobius"/>
    </source>
</evidence>
<sequence>MKLQSKQTLWLTATGYGIMVLLITLAITLSVYPGGYDYMYDESSQQITLERGMFVKEDITIEVTDNPSLQYVLYQTEVNQAIQSWVMLLTLGILAVYLLQRIIPAYRKRKENGFKGTNILHAVLLGVSIFMMIYYLTALTGSIQYMEQVFNTAID</sequence>